<proteinExistence type="predicted"/>
<reference evidence="2" key="1">
    <citation type="submission" date="2018-08" db="EMBL/GenBank/DDBJ databases">
        <title>Identification of Burkholderia cepacia strains that express a Burkholderia pseudomallei-like capsular polysaccharide.</title>
        <authorList>
            <person name="Burtnick M.N."/>
            <person name="Vongsouvath M."/>
            <person name="Newton P."/>
            <person name="Wuthiekanun V."/>
            <person name="Limmathurotsakul D."/>
            <person name="Brett P.J."/>
            <person name="Chantratita N."/>
            <person name="Dance D.A."/>
        </authorList>
    </citation>
    <scope>NUCLEOTIDE SEQUENCE</scope>
    <source>
        <strain evidence="2">SBXCC001</strain>
    </source>
</reference>
<accession>A0AAW9CPQ5</accession>
<feature type="compositionally biased region" description="Basic residues" evidence="1">
    <location>
        <begin position="58"/>
        <end position="67"/>
    </location>
</feature>
<feature type="region of interest" description="Disordered" evidence="1">
    <location>
        <begin position="1"/>
        <end position="67"/>
    </location>
</feature>
<dbReference type="AlphaFoldDB" id="A0AAW9CPQ5"/>
<evidence type="ECO:0000313" key="2">
    <source>
        <dbReference type="EMBL" id="MDW9250609.1"/>
    </source>
</evidence>
<organism evidence="2 3">
    <name type="scientific">Burkholderia thailandensis</name>
    <dbReference type="NCBI Taxonomy" id="57975"/>
    <lineage>
        <taxon>Bacteria</taxon>
        <taxon>Pseudomonadati</taxon>
        <taxon>Pseudomonadota</taxon>
        <taxon>Betaproteobacteria</taxon>
        <taxon>Burkholderiales</taxon>
        <taxon>Burkholderiaceae</taxon>
        <taxon>Burkholderia</taxon>
        <taxon>pseudomallei group</taxon>
    </lineage>
</organism>
<name>A0AAW9CPQ5_BURTH</name>
<comment type="caution">
    <text evidence="2">The sequence shown here is derived from an EMBL/GenBank/DDBJ whole genome shotgun (WGS) entry which is preliminary data.</text>
</comment>
<feature type="compositionally biased region" description="Basic and acidic residues" evidence="1">
    <location>
        <begin position="15"/>
        <end position="29"/>
    </location>
</feature>
<dbReference type="Proteomes" id="UP001272137">
    <property type="component" value="Unassembled WGS sequence"/>
</dbReference>
<gene>
    <name evidence="2" type="ORF">C7S16_6464</name>
</gene>
<sequence length="67" mass="7170">MKMTDSKLTVGTRDQPGDEHASSSARDHAGASVRRSPPGDAAASSLPEPFRDGPHAQRPSRHRRIAP</sequence>
<dbReference type="EMBL" id="QXCT01000001">
    <property type="protein sequence ID" value="MDW9250609.1"/>
    <property type="molecule type" value="Genomic_DNA"/>
</dbReference>
<evidence type="ECO:0000313" key="3">
    <source>
        <dbReference type="Proteomes" id="UP001272137"/>
    </source>
</evidence>
<evidence type="ECO:0000256" key="1">
    <source>
        <dbReference type="SAM" id="MobiDB-lite"/>
    </source>
</evidence>
<protein>
    <submittedName>
        <fullName evidence="2">Uncharacterized protein</fullName>
    </submittedName>
</protein>